<dbReference type="GO" id="GO:0003735">
    <property type="term" value="F:structural constituent of ribosome"/>
    <property type="evidence" value="ECO:0007669"/>
    <property type="project" value="InterPro"/>
</dbReference>
<dbReference type="InterPro" id="IPR013970">
    <property type="entry name" value="Rfa2"/>
</dbReference>
<dbReference type="PANTHER" id="PTHR11545:SF2">
    <property type="entry name" value="LARGE RIBOSOMAL SUBUNIT PROTEIN UL13M"/>
    <property type="match status" value="1"/>
</dbReference>
<dbReference type="EMBL" id="AMBO01000282">
    <property type="protein sequence ID" value="EKD02456.1"/>
    <property type="molecule type" value="Genomic_DNA"/>
</dbReference>
<dbReference type="Gene3D" id="3.90.1180.10">
    <property type="entry name" value="Ribosomal protein L13"/>
    <property type="match status" value="1"/>
</dbReference>
<evidence type="ECO:0000256" key="5">
    <source>
        <dbReference type="ARBA" id="ARBA00023242"/>
    </source>
</evidence>
<dbReference type="GO" id="GO:0017148">
    <property type="term" value="P:negative regulation of translation"/>
    <property type="evidence" value="ECO:0007669"/>
    <property type="project" value="TreeGrafter"/>
</dbReference>
<dbReference type="GO" id="GO:0006412">
    <property type="term" value="P:translation"/>
    <property type="evidence" value="ECO:0007669"/>
    <property type="project" value="InterPro"/>
</dbReference>
<dbReference type="SUPFAM" id="SSF52161">
    <property type="entry name" value="Ribosomal protein L13"/>
    <property type="match status" value="1"/>
</dbReference>
<keyword evidence="5" id="KW-0539">Nucleus</keyword>
<dbReference type="InParanoid" id="K1VP96"/>
<dbReference type="Gene3D" id="2.40.50.140">
    <property type="entry name" value="Nucleic acid-binding proteins"/>
    <property type="match status" value="1"/>
</dbReference>
<keyword evidence="6" id="KW-0687">Ribonucleoprotein</keyword>
<dbReference type="AlphaFoldDB" id="K1VP96"/>
<dbReference type="GO" id="GO:0006260">
    <property type="term" value="P:DNA replication"/>
    <property type="evidence" value="ECO:0007669"/>
    <property type="project" value="InterPro"/>
</dbReference>
<dbReference type="GO" id="GO:0005762">
    <property type="term" value="C:mitochondrial large ribosomal subunit"/>
    <property type="evidence" value="ECO:0007669"/>
    <property type="project" value="TreeGrafter"/>
</dbReference>
<evidence type="ECO:0000256" key="2">
    <source>
        <dbReference type="ARBA" id="ARBA00006227"/>
    </source>
</evidence>
<protein>
    <submittedName>
        <fullName evidence="8">Ribosomal protein L23</fullName>
    </submittedName>
</protein>
<dbReference type="NCBIfam" id="TIGR01066">
    <property type="entry name" value="rplM_bact"/>
    <property type="match status" value="1"/>
</dbReference>
<dbReference type="STRING" id="1220162.K1VP96"/>
<reference evidence="8 9" key="1">
    <citation type="journal article" date="2012" name="Eukaryot. Cell">
        <title>Genome sequence of the Trichosporon asahii environmental strain CBS 8904.</title>
        <authorList>
            <person name="Yang R.Y."/>
            <person name="Li H.T."/>
            <person name="Zhu H."/>
            <person name="Zhou G.P."/>
            <person name="Wang M."/>
            <person name="Wang L."/>
        </authorList>
    </citation>
    <scope>NUCLEOTIDE SEQUENCE [LARGE SCALE GENOMIC DNA]</scope>
    <source>
        <strain evidence="8 9">CBS 8904</strain>
    </source>
</reference>
<dbReference type="GO" id="GO:0003729">
    <property type="term" value="F:mRNA binding"/>
    <property type="evidence" value="ECO:0007669"/>
    <property type="project" value="TreeGrafter"/>
</dbReference>
<sequence length="335" mass="37705">MTVRVNSKTLSEHKGKTVRLTAKVVQIVGDTATVEASDGGQDMHIEDKFVEIIGSVRDDLTVRALTSINLGPTLDMKAVNAVPAATPKAVPGKSPTPPARESEPRRAQTWGRKRIDCLDVHCSEAWWRVFAAFDPVARYPFSEYGVFNILLHVNRSTLNDVGYERKGTHTQRTRGADGQTALALTRVWHHASAEDRILGTLASRIAWVLMGKHKPTYDPAGKWRRFRHYADDSVDAGDYVVVSDALKVRLTGNKAQEKIYRHHSGFIGGLKEVPITRMRERRPEEILRRAVSGMLPKNTFRDRRLERLKIFPGPAPAHYEQNVLKTWRDKASESK</sequence>
<dbReference type="CDD" id="cd04479">
    <property type="entry name" value="RPA3"/>
    <property type="match status" value="1"/>
</dbReference>
<accession>K1VP96</accession>
<evidence type="ECO:0000256" key="6">
    <source>
        <dbReference type="ARBA" id="ARBA00023274"/>
    </source>
</evidence>
<dbReference type="GO" id="GO:0006310">
    <property type="term" value="P:DNA recombination"/>
    <property type="evidence" value="ECO:0007669"/>
    <property type="project" value="InterPro"/>
</dbReference>
<feature type="region of interest" description="Disordered" evidence="7">
    <location>
        <begin position="85"/>
        <end position="108"/>
    </location>
</feature>
<evidence type="ECO:0000256" key="1">
    <source>
        <dbReference type="ARBA" id="ARBA00004123"/>
    </source>
</evidence>
<dbReference type="InterPro" id="IPR005823">
    <property type="entry name" value="Ribosomal_uL13_bac-type"/>
</dbReference>
<dbReference type="OrthoDB" id="274622at2759"/>
<evidence type="ECO:0000256" key="3">
    <source>
        <dbReference type="ARBA" id="ARBA00009761"/>
    </source>
</evidence>
<dbReference type="GO" id="GO:0006281">
    <property type="term" value="P:DNA repair"/>
    <property type="evidence" value="ECO:0007669"/>
    <property type="project" value="InterPro"/>
</dbReference>
<evidence type="ECO:0000256" key="7">
    <source>
        <dbReference type="SAM" id="MobiDB-lite"/>
    </source>
</evidence>
<evidence type="ECO:0000313" key="9">
    <source>
        <dbReference type="Proteomes" id="UP000006757"/>
    </source>
</evidence>
<evidence type="ECO:0000256" key="4">
    <source>
        <dbReference type="ARBA" id="ARBA00022980"/>
    </source>
</evidence>
<evidence type="ECO:0000313" key="8">
    <source>
        <dbReference type="EMBL" id="EKD02456.1"/>
    </source>
</evidence>
<name>K1VP96_TRIAC</name>
<dbReference type="CDD" id="cd00392">
    <property type="entry name" value="Ribosomal_L13"/>
    <property type="match status" value="1"/>
</dbReference>
<dbReference type="GO" id="GO:0031981">
    <property type="term" value="C:nuclear lumen"/>
    <property type="evidence" value="ECO:0007669"/>
    <property type="project" value="UniProtKB-ARBA"/>
</dbReference>
<keyword evidence="9" id="KW-1185">Reference proteome</keyword>
<dbReference type="PANTHER" id="PTHR11545">
    <property type="entry name" value="RIBOSOMAL PROTEIN L13"/>
    <property type="match status" value="1"/>
</dbReference>
<dbReference type="InterPro" id="IPR005822">
    <property type="entry name" value="Ribosomal_uL13"/>
</dbReference>
<comment type="similarity">
    <text evidence="2">Belongs to the universal ribosomal protein uL13 family.</text>
</comment>
<dbReference type="Proteomes" id="UP000006757">
    <property type="component" value="Unassembled WGS sequence"/>
</dbReference>
<comment type="similarity">
    <text evidence="3">Belongs to the replication factor A protein 3 family.</text>
</comment>
<dbReference type="HOGENOM" id="CLU_829457_0_0_1"/>
<dbReference type="InterPro" id="IPR036899">
    <property type="entry name" value="Ribosomal_uL13_sf"/>
</dbReference>
<dbReference type="InterPro" id="IPR012340">
    <property type="entry name" value="NA-bd_OB-fold"/>
</dbReference>
<dbReference type="HAMAP" id="MF_01366">
    <property type="entry name" value="Ribosomal_uL13"/>
    <property type="match status" value="1"/>
</dbReference>
<dbReference type="Pfam" id="PF00572">
    <property type="entry name" value="Ribosomal_L13"/>
    <property type="match status" value="1"/>
</dbReference>
<comment type="subcellular location">
    <subcellularLocation>
        <location evidence="1">Nucleus</location>
    </subcellularLocation>
</comment>
<dbReference type="eggNOG" id="KOG3203">
    <property type="taxonomic scope" value="Eukaryota"/>
</dbReference>
<proteinExistence type="inferred from homology"/>
<dbReference type="SUPFAM" id="SSF50249">
    <property type="entry name" value="Nucleic acid-binding proteins"/>
    <property type="match status" value="1"/>
</dbReference>
<gene>
    <name evidence="8" type="ORF">A1Q2_03216</name>
</gene>
<organism evidence="8 9">
    <name type="scientific">Trichosporon asahii var. asahii (strain CBS 8904)</name>
    <name type="common">Yeast</name>
    <dbReference type="NCBI Taxonomy" id="1220162"/>
    <lineage>
        <taxon>Eukaryota</taxon>
        <taxon>Fungi</taxon>
        <taxon>Dikarya</taxon>
        <taxon>Basidiomycota</taxon>
        <taxon>Agaricomycotina</taxon>
        <taxon>Tremellomycetes</taxon>
        <taxon>Trichosporonales</taxon>
        <taxon>Trichosporonaceae</taxon>
        <taxon>Trichosporon</taxon>
    </lineage>
</organism>
<keyword evidence="4 8" id="KW-0689">Ribosomal protein</keyword>
<dbReference type="GO" id="GO:0003677">
    <property type="term" value="F:DNA binding"/>
    <property type="evidence" value="ECO:0007669"/>
    <property type="project" value="InterPro"/>
</dbReference>
<comment type="caution">
    <text evidence="8">The sequence shown here is derived from an EMBL/GenBank/DDBJ whole genome shotgun (WGS) entry which is preliminary data.</text>
</comment>
<dbReference type="Pfam" id="PF08661">
    <property type="entry name" value="Rep_fac-A_3"/>
    <property type="match status" value="1"/>
</dbReference>